<keyword evidence="3" id="KW-1185">Reference proteome</keyword>
<name>A0A1V9FEB9_9BACT</name>
<evidence type="ECO:0000313" key="2">
    <source>
        <dbReference type="EMBL" id="OQP56690.1"/>
    </source>
</evidence>
<dbReference type="Proteomes" id="UP000192276">
    <property type="component" value="Unassembled WGS sequence"/>
</dbReference>
<evidence type="ECO:0000313" key="3">
    <source>
        <dbReference type="Proteomes" id="UP000192276"/>
    </source>
</evidence>
<reference evidence="3" key="1">
    <citation type="submission" date="2016-04" db="EMBL/GenBank/DDBJ databases">
        <authorList>
            <person name="Chen L."/>
            <person name="Zhuang W."/>
            <person name="Wang G."/>
        </authorList>
    </citation>
    <scope>NUCLEOTIDE SEQUENCE [LARGE SCALE GENOMIC DNA]</scope>
    <source>
        <strain evidence="3">208</strain>
    </source>
</reference>
<dbReference type="STRING" id="550983.A4R26_25700"/>
<sequence length="589" mass="64867">MLFFLSLVCIGKAMRAQYIYTIKADSVKITNTCDTAELIIENHTQNVCGFLFNKGRGRTEFRRGLIRINDSISIIGCDTLKMNPWLQGGNRFATTGVFGTMDNNHVDFYTNSLQRARLTNNGVLQIGNMLPDNGDKLQVSKNGAVTVSGNLSRSSDRVQIGQYLNSEDGQNALIRTSNDNGLTYKNVLVERDGYIGLGTSNKVGGWNVGNPALRLYSNGVVNVASNFFMFGYPYGNFNSSSLMTYVSNLNEWDHSGNYPNRQNYYYFGTQLGGANGENVRASLKISGRELNFLTGAVETEAMRIAESQNVIIGVANDNGNKLQLVGNFYQGGGSASFGNGLLFNQLNSQSRIYSEKGIIYQSNSTADQHLFSNQIGAAFTGTLVTIDPGYYQQLPDNQLSLNVYGKQYQPGLAVNMAGRVGIGTQTPTAQLHTTGSVRFGGLSNNNGLTRFIVSDANGNLYYREDTGSAFNGFHNSDLAINGRLSAKQMLITQTGRWPDYVFSKQYQLPSLTEVENFINQHSHLPGIPSAAEVEKKGIDVGNNQAALLKKIEELTLYIIEQDKTIKKQNDQYTELKHEMTELKALIKSK</sequence>
<feature type="coiled-coil region" evidence="1">
    <location>
        <begin position="558"/>
        <end position="585"/>
    </location>
</feature>
<comment type="caution">
    <text evidence="2">The sequence shown here is derived from an EMBL/GenBank/DDBJ whole genome shotgun (WGS) entry which is preliminary data.</text>
</comment>
<dbReference type="EMBL" id="LWBP01000198">
    <property type="protein sequence ID" value="OQP56690.1"/>
    <property type="molecule type" value="Genomic_DNA"/>
</dbReference>
<evidence type="ECO:0000256" key="1">
    <source>
        <dbReference type="SAM" id="Coils"/>
    </source>
</evidence>
<proteinExistence type="predicted"/>
<accession>A0A1V9FEB9</accession>
<gene>
    <name evidence="2" type="ORF">A4R26_25700</name>
</gene>
<keyword evidence="1" id="KW-0175">Coiled coil</keyword>
<evidence type="ECO:0008006" key="4">
    <source>
        <dbReference type="Google" id="ProtNLM"/>
    </source>
</evidence>
<protein>
    <recommendedName>
        <fullName evidence="4">Peptidase S74 domain-containing protein</fullName>
    </recommendedName>
</protein>
<dbReference type="AlphaFoldDB" id="A0A1V9FEB9"/>
<organism evidence="2 3">
    <name type="scientific">Niastella populi</name>
    <dbReference type="NCBI Taxonomy" id="550983"/>
    <lineage>
        <taxon>Bacteria</taxon>
        <taxon>Pseudomonadati</taxon>
        <taxon>Bacteroidota</taxon>
        <taxon>Chitinophagia</taxon>
        <taxon>Chitinophagales</taxon>
        <taxon>Chitinophagaceae</taxon>
        <taxon>Niastella</taxon>
    </lineage>
</organism>